<keyword evidence="3" id="KW-1185">Reference proteome</keyword>
<feature type="compositionally biased region" description="Low complexity" evidence="1">
    <location>
        <begin position="710"/>
        <end position="728"/>
    </location>
</feature>
<feature type="compositionally biased region" description="Polar residues" evidence="1">
    <location>
        <begin position="206"/>
        <end position="217"/>
    </location>
</feature>
<evidence type="ECO:0000313" key="2">
    <source>
        <dbReference type="EMBL" id="CEH17869.1"/>
    </source>
</evidence>
<feature type="compositionally biased region" description="Basic and acidic residues" evidence="1">
    <location>
        <begin position="746"/>
        <end position="765"/>
    </location>
</feature>
<feature type="region of interest" description="Disordered" evidence="1">
    <location>
        <begin position="710"/>
        <end position="765"/>
    </location>
</feature>
<feature type="compositionally biased region" description="Polar residues" evidence="1">
    <location>
        <begin position="153"/>
        <end position="162"/>
    </location>
</feature>
<feature type="region of interest" description="Disordered" evidence="1">
    <location>
        <begin position="178"/>
        <end position="296"/>
    </location>
</feature>
<feature type="region of interest" description="Disordered" evidence="1">
    <location>
        <begin position="129"/>
        <end position="166"/>
    </location>
</feature>
<reference evidence="3" key="1">
    <citation type="submission" date="2014-09" db="EMBL/GenBank/DDBJ databases">
        <authorList>
            <person name="Sharma Rahul"/>
            <person name="Thines Marco"/>
        </authorList>
    </citation>
    <scope>NUCLEOTIDE SEQUENCE [LARGE SCALE GENOMIC DNA]</scope>
</reference>
<evidence type="ECO:0000313" key="3">
    <source>
        <dbReference type="Proteomes" id="UP000054845"/>
    </source>
</evidence>
<name>A0A0P1BPB2_9BASI</name>
<feature type="region of interest" description="Disordered" evidence="1">
    <location>
        <begin position="658"/>
        <end position="685"/>
    </location>
</feature>
<dbReference type="Proteomes" id="UP000054845">
    <property type="component" value="Unassembled WGS sequence"/>
</dbReference>
<evidence type="ECO:0000256" key="1">
    <source>
        <dbReference type="SAM" id="MobiDB-lite"/>
    </source>
</evidence>
<accession>A0A0P1BPB2</accession>
<proteinExistence type="predicted"/>
<feature type="compositionally biased region" description="Basic and acidic residues" evidence="1">
    <location>
        <begin position="633"/>
        <end position="646"/>
    </location>
</feature>
<sequence>MLPSLSSFLRPVSPAAAPSASNTAIEESGVGHAADLNESASARTWPRSGAAGAWADAAPGYAPGADFFATQATAPVVRNQQTSRGYMHALSFSDRYQAIITSDSPALASTPKLSTRRLRATSNTLSQLDDAMRSSSRAEKRRKRLSSAASNHRIATTLQASPFESDASRRWADASHGLGLDLGQGDEADCAMESQDSGRERRQRTRSAMATSQSMGLQSAADLRPRTLRHVASASRLPSQAAAPPTSTHAVPWPSAAKDTNSSANARLAPAHSRCSSTASTPALEMSPNPELRPSSRFLTLPSRRQSFAWLAGALRGGSTSGRASPSSEYEEACEDRSSAEAASPVQGLFEVETKGRLVSEIDDINVLRASSCTTSACPSPRLAPQEDETDLCASTSTIAAQARDAPVPSPSPVAVPPALETSEHDCCTSDSSADDEDPGLPLDLYLTSITHLLEAMPQGLARSLPARQRDALASTLRSALERLAEPANVALASDLQVIGAHETTSKDPTRHRVDHHHHVYHHLPTASEAQTATLTEIHSSSTPVAIPQRSSATWLVPRMVLDKLATPTLQLGLTLAAASMSMAARAAERYTANQLVGHGDVGRGNLSSSSLECTCRCACGASSAPVGNTTQKKSEPGWSKAEEQSLRSLSLSAATLAATASRVEPTSTKDHDEGASAEGQQIAIPKEWEGPLALAKLAGGAMLKQLAAGLSPSSSPRPLPLEVEAAAPPDPRSTSGTHMQRRPKASLDERSELDSAPEHQRQEHLVSHVARAIKRSPFPSALNHLTRQLTTTVAAIDKKFALRSRMLDLTIASTAKGLRYVREHELHTRMIKIGFEAAEQSVDAIKAYREETAWHPQDVVGQALQPRRLQT</sequence>
<dbReference type="AlphaFoldDB" id="A0A0P1BPB2"/>
<protein>
    <submittedName>
        <fullName evidence="2">Uncharacterized protein</fullName>
    </submittedName>
</protein>
<dbReference type="EMBL" id="CCYA01000265">
    <property type="protein sequence ID" value="CEH17869.1"/>
    <property type="molecule type" value="Genomic_DNA"/>
</dbReference>
<organism evidence="2 3">
    <name type="scientific">Ceraceosorus bombacis</name>
    <dbReference type="NCBI Taxonomy" id="401625"/>
    <lineage>
        <taxon>Eukaryota</taxon>
        <taxon>Fungi</taxon>
        <taxon>Dikarya</taxon>
        <taxon>Basidiomycota</taxon>
        <taxon>Ustilaginomycotina</taxon>
        <taxon>Exobasidiomycetes</taxon>
        <taxon>Ceraceosorales</taxon>
        <taxon>Ceraceosoraceae</taxon>
        <taxon>Ceraceosorus</taxon>
    </lineage>
</organism>
<dbReference type="OrthoDB" id="2554989at2759"/>
<feature type="region of interest" description="Disordered" evidence="1">
    <location>
        <begin position="624"/>
        <end position="646"/>
    </location>
</feature>
<feature type="region of interest" description="Disordered" evidence="1">
    <location>
        <begin position="401"/>
        <end position="440"/>
    </location>
</feature>